<dbReference type="Proteomes" id="UP000006787">
    <property type="component" value="Unassembled WGS sequence"/>
</dbReference>
<name>K2PJM2_9LACT</name>
<comment type="caution">
    <text evidence="1">The sequence shown here is derived from an EMBL/GenBank/DDBJ whole genome shotgun (WGS) entry which is preliminary data.</text>
</comment>
<accession>K2PJM2</accession>
<sequence length="81" mass="9331">MKRPIYEEIKTYGGDIIGKNIIGYEMVSRPGFSKIRHKKHLKRKVNKNLTLDDFRKAGKGYANIIKAFAEGMAEVINEKVY</sequence>
<evidence type="ECO:0000313" key="1">
    <source>
        <dbReference type="EMBL" id="EKF50424.1"/>
    </source>
</evidence>
<evidence type="ECO:0000313" key="2">
    <source>
        <dbReference type="Proteomes" id="UP000006787"/>
    </source>
</evidence>
<dbReference type="AlphaFoldDB" id="K2PJM2"/>
<protein>
    <submittedName>
        <fullName evidence="1">Uncharacterized protein</fullName>
    </submittedName>
</protein>
<dbReference type="RefSeq" id="WP_003136854.1">
    <property type="nucleotide sequence ID" value="NZ_AMQS01000047.1"/>
</dbReference>
<reference evidence="1 2" key="1">
    <citation type="journal article" date="2012" name="J. Bacteriol.">
        <title>Genome Sequence of the Bacteriocin-Producing Strain Lactococcus garvieae DCC43.</title>
        <authorList>
            <person name="Gabrielsen C."/>
            <person name="Brede D.A."/>
            <person name="Hernandez P.E."/>
            <person name="Nes I.F."/>
            <person name="Diep D.B."/>
        </authorList>
    </citation>
    <scope>NUCLEOTIDE SEQUENCE [LARGE SCALE GENOMIC DNA]</scope>
    <source>
        <strain evidence="1 2">DCC43</strain>
    </source>
</reference>
<gene>
    <name evidence="1" type="ORF">C426_2204</name>
</gene>
<proteinExistence type="predicted"/>
<dbReference type="EMBL" id="AMQS01000047">
    <property type="protein sequence ID" value="EKF50424.1"/>
    <property type="molecule type" value="Genomic_DNA"/>
</dbReference>
<organism evidence="1 2">
    <name type="scientific">Lactococcus garvieae DCC43</name>
    <dbReference type="NCBI Taxonomy" id="1231377"/>
    <lineage>
        <taxon>Bacteria</taxon>
        <taxon>Bacillati</taxon>
        <taxon>Bacillota</taxon>
        <taxon>Bacilli</taxon>
        <taxon>Lactobacillales</taxon>
        <taxon>Streptococcaceae</taxon>
        <taxon>Lactococcus</taxon>
    </lineage>
</organism>
<dbReference type="PATRIC" id="fig|1231377.3.peg.2183"/>